<comment type="caution">
    <text evidence="2">The sequence shown here is derived from an EMBL/GenBank/DDBJ whole genome shotgun (WGS) entry which is preliminary data.</text>
</comment>
<evidence type="ECO:0000313" key="3">
    <source>
        <dbReference type="Proteomes" id="UP000285972"/>
    </source>
</evidence>
<proteinExistence type="predicted"/>
<feature type="chain" id="PRO_5042124354" description="DUF2531 family protein" evidence="1">
    <location>
        <begin position="25"/>
        <end position="127"/>
    </location>
</feature>
<keyword evidence="1" id="KW-0732">Signal</keyword>
<evidence type="ECO:0000256" key="1">
    <source>
        <dbReference type="SAM" id="SignalP"/>
    </source>
</evidence>
<feature type="signal peptide" evidence="1">
    <location>
        <begin position="1"/>
        <end position="24"/>
    </location>
</feature>
<dbReference type="GeneID" id="70909256"/>
<dbReference type="InterPro" id="IPR019684">
    <property type="entry name" value="HofP"/>
</dbReference>
<dbReference type="AlphaFoldDB" id="A0AAE8EU39"/>
<dbReference type="RefSeq" id="WP_095835405.1">
    <property type="nucleotide sequence ID" value="NZ_CP014137.1"/>
</dbReference>
<reference evidence="2 3" key="1">
    <citation type="submission" date="2016-09" db="EMBL/GenBank/DDBJ databases">
        <authorList>
            <person name="Doonan J."/>
            <person name="Pachebat J.A."/>
            <person name="Golyshin P.N."/>
            <person name="Denman S."/>
            <person name="Mcdonald J.E."/>
        </authorList>
    </citation>
    <scope>NUCLEOTIDE SEQUENCE [LARGE SCALE GENOMIC DNA]</scope>
    <source>
        <strain evidence="2 3">FRB141</strain>
    </source>
</reference>
<name>A0AAE8EU39_9GAMM</name>
<dbReference type="KEGG" id="bgj:AWC36_20745"/>
<sequence length="127" mass="13684">MNSPVAASLILFFSLLSGITPAEAAMMSRDPFQPVSAAHCSRNRIMQHGRLKGVIGSGKAWIGWLAQSETRWQRLTPGALIQPENWRVSRLDKSGATLAAVDETERCDGVPAEVALPSPFINNGVAQ</sequence>
<accession>A0AAE8EU39</accession>
<gene>
    <name evidence="2" type="ORF">BIY26_02910</name>
</gene>
<dbReference type="Proteomes" id="UP000285972">
    <property type="component" value="Unassembled WGS sequence"/>
</dbReference>
<protein>
    <recommendedName>
        <fullName evidence="4">DUF2531 family protein</fullName>
    </recommendedName>
</protein>
<organism evidence="2 3">
    <name type="scientific">Brenneria goodwinii</name>
    <dbReference type="NCBI Taxonomy" id="1109412"/>
    <lineage>
        <taxon>Bacteria</taxon>
        <taxon>Pseudomonadati</taxon>
        <taxon>Pseudomonadota</taxon>
        <taxon>Gammaproteobacteria</taxon>
        <taxon>Enterobacterales</taxon>
        <taxon>Pectobacteriaceae</taxon>
        <taxon>Brenneria</taxon>
    </lineage>
</organism>
<evidence type="ECO:0008006" key="4">
    <source>
        <dbReference type="Google" id="ProtNLM"/>
    </source>
</evidence>
<dbReference type="EMBL" id="MJLX01000004">
    <property type="protein sequence ID" value="RLM28806.1"/>
    <property type="molecule type" value="Genomic_DNA"/>
</dbReference>
<evidence type="ECO:0000313" key="2">
    <source>
        <dbReference type="EMBL" id="RLM28806.1"/>
    </source>
</evidence>
<dbReference type="Pfam" id="PF10748">
    <property type="entry name" value="HofP"/>
    <property type="match status" value="1"/>
</dbReference>